<feature type="domain" description="DNA/pantothenate metabolism flavoprotein C-terminal" evidence="1">
    <location>
        <begin position="2"/>
        <end position="102"/>
    </location>
</feature>
<feature type="domain" description="DNA/pantothenate metabolism flavoprotein C-terminal" evidence="1">
    <location>
        <begin position="131"/>
        <end position="246"/>
    </location>
</feature>
<name>A0ABS3H4B6_9ENTE</name>
<reference evidence="2 3" key="1">
    <citation type="submission" date="2021-03" db="EMBL/GenBank/DDBJ databases">
        <title>Enterococcal diversity collection.</title>
        <authorList>
            <person name="Gilmore M.S."/>
            <person name="Schwartzman J."/>
            <person name="Van Tyne D."/>
            <person name="Martin M."/>
            <person name="Earl A.M."/>
            <person name="Manson A.L."/>
            <person name="Straub T."/>
            <person name="Salamzade R."/>
            <person name="Saavedra J."/>
            <person name="Lebreton F."/>
            <person name="Prichula J."/>
            <person name="Schaufler K."/>
            <person name="Gaca A."/>
            <person name="Sgardioli B."/>
            <person name="Wagenaar J."/>
            <person name="Strong T."/>
        </authorList>
    </citation>
    <scope>NUCLEOTIDE SEQUENCE [LARGE SCALE GENOMIC DNA]</scope>
    <source>
        <strain evidence="2 3">MJM12</strain>
    </source>
</reference>
<dbReference type="GO" id="GO:0004632">
    <property type="term" value="F:phosphopantothenate--cysteine ligase activity"/>
    <property type="evidence" value="ECO:0007669"/>
    <property type="project" value="UniProtKB-EC"/>
</dbReference>
<dbReference type="SUPFAM" id="SSF102645">
    <property type="entry name" value="CoaB-like"/>
    <property type="match status" value="1"/>
</dbReference>
<dbReference type="InterPro" id="IPR035929">
    <property type="entry name" value="CoaB-like_sf"/>
</dbReference>
<dbReference type="EC" id="6.3.2.5" evidence="2"/>
<accession>A0ABS3H4B6</accession>
<keyword evidence="3" id="KW-1185">Reference proteome</keyword>
<dbReference type="EMBL" id="JAFLVT010000002">
    <property type="protein sequence ID" value="MBO0448297.1"/>
    <property type="molecule type" value="Genomic_DNA"/>
</dbReference>
<dbReference type="NCBIfam" id="TIGR02114">
    <property type="entry name" value="coaB_strep"/>
    <property type="match status" value="1"/>
</dbReference>
<dbReference type="InterPro" id="IPR007085">
    <property type="entry name" value="DNA/pantothenate-metab_flavo_C"/>
</dbReference>
<dbReference type="Proteomes" id="UP000664256">
    <property type="component" value="Unassembled WGS sequence"/>
</dbReference>
<gene>
    <name evidence="2" type="primary">coaB</name>
    <name evidence="2" type="ORF">JZO76_01985</name>
</gene>
<dbReference type="RefSeq" id="WP_206902504.1">
    <property type="nucleotide sequence ID" value="NZ_JAFLVT010000002.1"/>
</dbReference>
<protein>
    <submittedName>
        <fullName evidence="2">Phosphopantothenate--cysteine ligase</fullName>
        <ecNumber evidence="2">6.3.2.5</ecNumber>
    </submittedName>
</protein>
<dbReference type="Pfam" id="PF04127">
    <property type="entry name" value="DFP"/>
    <property type="match status" value="2"/>
</dbReference>
<organism evidence="2 3">
    <name type="scientific">Candidatus Enterococcus myersii</name>
    <dbReference type="NCBI Taxonomy" id="2815322"/>
    <lineage>
        <taxon>Bacteria</taxon>
        <taxon>Bacillati</taxon>
        <taxon>Bacillota</taxon>
        <taxon>Bacilli</taxon>
        <taxon>Lactobacillales</taxon>
        <taxon>Enterococcaceae</taxon>
        <taxon>Enterococcus</taxon>
    </lineage>
</organism>
<comment type="caution">
    <text evidence="2">The sequence shown here is derived from an EMBL/GenBank/DDBJ whole genome shotgun (WGS) entry which is preliminary data.</text>
</comment>
<evidence type="ECO:0000313" key="2">
    <source>
        <dbReference type="EMBL" id="MBO0448297.1"/>
    </source>
</evidence>
<sequence length="252" mass="27495">MRILITAGGTSEKIDDVRSISNHSSGRLGVAIANAFNAEVTTIDYVTTKNAQKPEGDLITLHFINDTKELADTLTNLLTTHSYDAVIHSMAVSDFTPATSLSEEQLQTALTGLLAKNNGESISAAVLKNWLAELESDAHQDKKISSDTDHLFLILKKNPKVIHLIKKLQPETLLVGFKLLVDVSFNALFDVAMKSIQKNSADFILANDLTEVGPNEHHGYLIAKDGSYTEAATKKEIAQLIKQAITTARKNK</sequence>
<dbReference type="InterPro" id="IPR011848">
    <property type="entry name" value="CoaB_strep"/>
</dbReference>
<proteinExistence type="predicted"/>
<evidence type="ECO:0000313" key="3">
    <source>
        <dbReference type="Proteomes" id="UP000664256"/>
    </source>
</evidence>
<evidence type="ECO:0000259" key="1">
    <source>
        <dbReference type="Pfam" id="PF04127"/>
    </source>
</evidence>
<keyword evidence="2" id="KW-0436">Ligase</keyword>
<dbReference type="Gene3D" id="3.40.50.10300">
    <property type="entry name" value="CoaB-like"/>
    <property type="match status" value="1"/>
</dbReference>